<dbReference type="Gene3D" id="1.10.3810.10">
    <property type="entry name" value="Biosynthetic peptidoglycan transglycosylase-like"/>
    <property type="match status" value="1"/>
</dbReference>
<evidence type="ECO:0000256" key="8">
    <source>
        <dbReference type="ARBA" id="ARBA00022801"/>
    </source>
</evidence>
<evidence type="ECO:0000256" key="7">
    <source>
        <dbReference type="ARBA" id="ARBA00022679"/>
    </source>
</evidence>
<dbReference type="EMBL" id="BSNK01000002">
    <property type="protein sequence ID" value="GLQ24974.1"/>
    <property type="molecule type" value="Genomic_DNA"/>
</dbReference>
<reference evidence="15" key="2">
    <citation type="submission" date="2023-01" db="EMBL/GenBank/DDBJ databases">
        <title>Draft genome sequence of Algimonas ampicilliniresistens strain NBRC 108219.</title>
        <authorList>
            <person name="Sun Q."/>
            <person name="Mori K."/>
        </authorList>
    </citation>
    <scope>NUCLEOTIDE SEQUENCE</scope>
    <source>
        <strain evidence="15">NBRC 108219</strain>
    </source>
</reference>
<dbReference type="InterPro" id="IPR001460">
    <property type="entry name" value="PCN-bd_Tpept"/>
</dbReference>
<keyword evidence="12" id="KW-0472">Membrane</keyword>
<proteinExistence type="inferred from homology"/>
<feature type="domain" description="Glycosyl transferase family 51" evidence="14">
    <location>
        <begin position="79"/>
        <end position="241"/>
    </location>
</feature>
<evidence type="ECO:0000256" key="4">
    <source>
        <dbReference type="ARBA" id="ARBA00022645"/>
    </source>
</evidence>
<dbReference type="EC" id="2.4.99.28" evidence="10"/>
<reference evidence="15" key="1">
    <citation type="journal article" date="2014" name="Int. J. Syst. Evol. Microbiol.">
        <title>Complete genome of a new Firmicutes species belonging to the dominant human colonic microbiota ('Ruminococcus bicirculans') reveals two chromosomes and a selective capacity to utilize plant glucans.</title>
        <authorList>
            <consortium name="NISC Comparative Sequencing Program"/>
            <person name="Wegmann U."/>
            <person name="Louis P."/>
            <person name="Goesmann A."/>
            <person name="Henrissat B."/>
            <person name="Duncan S.H."/>
            <person name="Flint H.J."/>
        </authorList>
    </citation>
    <scope>NUCLEOTIDE SEQUENCE</scope>
    <source>
        <strain evidence="15">NBRC 108219</strain>
    </source>
</reference>
<dbReference type="InterPro" id="IPR012338">
    <property type="entry name" value="Beta-lactam/transpept-like"/>
</dbReference>
<comment type="catalytic activity">
    <reaction evidence="11">
        <text>[GlcNAc-(1-&gt;4)-Mur2Ac(oyl-L-Ala-gamma-D-Glu-L-Lys-D-Ala-D-Ala)](n)-di-trans,octa-cis-undecaprenyl diphosphate + beta-D-GlcNAc-(1-&gt;4)-Mur2Ac(oyl-L-Ala-gamma-D-Glu-L-Lys-D-Ala-D-Ala)-di-trans,octa-cis-undecaprenyl diphosphate = [GlcNAc-(1-&gt;4)-Mur2Ac(oyl-L-Ala-gamma-D-Glu-L-Lys-D-Ala-D-Ala)](n+1)-di-trans,octa-cis-undecaprenyl diphosphate + di-trans,octa-cis-undecaprenyl diphosphate + H(+)</text>
        <dbReference type="Rhea" id="RHEA:23708"/>
        <dbReference type="Rhea" id="RHEA-COMP:9602"/>
        <dbReference type="Rhea" id="RHEA-COMP:9603"/>
        <dbReference type="ChEBI" id="CHEBI:15378"/>
        <dbReference type="ChEBI" id="CHEBI:58405"/>
        <dbReference type="ChEBI" id="CHEBI:60033"/>
        <dbReference type="ChEBI" id="CHEBI:78435"/>
        <dbReference type="EC" id="2.4.99.28"/>
    </reaction>
</comment>
<keyword evidence="12" id="KW-1133">Transmembrane helix</keyword>
<protein>
    <recommendedName>
        <fullName evidence="10">peptidoglycan glycosyltransferase</fullName>
        <ecNumber evidence="10">2.4.99.28</ecNumber>
    </recommendedName>
</protein>
<organism evidence="15 16">
    <name type="scientific">Algimonas ampicilliniresistens</name>
    <dbReference type="NCBI Taxonomy" id="1298735"/>
    <lineage>
        <taxon>Bacteria</taxon>
        <taxon>Pseudomonadati</taxon>
        <taxon>Pseudomonadota</taxon>
        <taxon>Alphaproteobacteria</taxon>
        <taxon>Maricaulales</taxon>
        <taxon>Robiginitomaculaceae</taxon>
        <taxon>Algimonas</taxon>
    </lineage>
</organism>
<evidence type="ECO:0000256" key="3">
    <source>
        <dbReference type="ARBA" id="ARBA00007739"/>
    </source>
</evidence>
<sequence>MRVALPKVPAWLTRTTRTLLLSAGTAGYLIGMAVLGTFAYISADLPDPSRLWEQTRPPSIQIVDRQGRDLAVRGAHALAPMPIESLPAHVRQAVLATEDRRFYAHSGVDPYGLARATLANLRAGRVVEGGSTLTQQLTKNVFLTPEQTLTRKAQEMIIAVWLERRFTKNELLRLYLSRVYFGGGAWGLEAASETYFGRAPDQLSLSEAALLAGLLKAPSALNPTHNPARAADRMHTVLRSMNRQHLLDDGVLSAALATPVVVLPPRRSDTSDYFIDWIWPEVEARVGVPNRDLVIQVTLDKALQRAAQTAVSSHLDPDLGATQGALVMLGDRGEVLTMVGGANYRDSQFNRAVQSKRQPGSSFKPIVYLSALRAGLRPWTVRMDAPISIDGWQPRNFKKEFAGAITLEDALARSINTVSVRIAEEVGREQIVATAAELGLDGLQPFASLALGAQGVSVIDMAEAYLPFATAGDASSGYGLLSISTGEGVPLYDRLSPEPARVLNPEEIRYMNRMLVRTVQAGTGRRAQVNGRSVAGKTGTTNDNRDAWFVGYAPGLSLAVWVGDDDNAPMKRVTGGTLPADIFSDVMGAALETRPMAELPQIAKPDNILQQSSFNALLDRWENAASESGSASPNLP</sequence>
<dbReference type="RefSeq" id="WP_284391999.1">
    <property type="nucleotide sequence ID" value="NZ_BSNK01000002.1"/>
</dbReference>
<dbReference type="PANTHER" id="PTHR32282">
    <property type="entry name" value="BINDING PROTEIN TRANSPEPTIDASE, PUTATIVE-RELATED"/>
    <property type="match status" value="1"/>
</dbReference>
<dbReference type="Pfam" id="PF00912">
    <property type="entry name" value="Transgly"/>
    <property type="match status" value="1"/>
</dbReference>
<dbReference type="PANTHER" id="PTHR32282:SF33">
    <property type="entry name" value="PEPTIDOGLYCAN GLYCOSYLTRANSFERASE"/>
    <property type="match status" value="1"/>
</dbReference>
<keyword evidence="12" id="KW-0812">Transmembrane</keyword>
<dbReference type="SUPFAM" id="SSF56601">
    <property type="entry name" value="beta-lactamase/transpeptidase-like"/>
    <property type="match status" value="1"/>
</dbReference>
<keyword evidence="7" id="KW-0808">Transferase</keyword>
<comment type="similarity">
    <text evidence="3">In the N-terminal section; belongs to the glycosyltransferase 51 family.</text>
</comment>
<evidence type="ECO:0000259" key="13">
    <source>
        <dbReference type="Pfam" id="PF00905"/>
    </source>
</evidence>
<dbReference type="InterPro" id="IPR023346">
    <property type="entry name" value="Lysozyme-like_dom_sf"/>
</dbReference>
<dbReference type="InterPro" id="IPR036950">
    <property type="entry name" value="PBP_transglycosylase"/>
</dbReference>
<keyword evidence="6" id="KW-0328">Glycosyltransferase</keyword>
<dbReference type="InterPro" id="IPR001264">
    <property type="entry name" value="Glyco_trans_51"/>
</dbReference>
<dbReference type="Gene3D" id="3.40.710.10">
    <property type="entry name" value="DD-peptidase/beta-lactamase superfamily"/>
    <property type="match status" value="1"/>
</dbReference>
<evidence type="ECO:0000256" key="11">
    <source>
        <dbReference type="ARBA" id="ARBA00049902"/>
    </source>
</evidence>
<evidence type="ECO:0000256" key="9">
    <source>
        <dbReference type="ARBA" id="ARBA00023268"/>
    </source>
</evidence>
<gene>
    <name evidence="15" type="primary">pbpC_2</name>
    <name evidence="15" type="ORF">GCM10007853_28480</name>
</gene>
<dbReference type="SUPFAM" id="SSF53955">
    <property type="entry name" value="Lysozyme-like"/>
    <property type="match status" value="1"/>
</dbReference>
<dbReference type="Pfam" id="PF00905">
    <property type="entry name" value="Transpeptidase"/>
    <property type="match status" value="1"/>
</dbReference>
<dbReference type="InterPro" id="IPR050396">
    <property type="entry name" value="Glycosyltr_51/Transpeptidase"/>
</dbReference>
<evidence type="ECO:0000256" key="5">
    <source>
        <dbReference type="ARBA" id="ARBA00022670"/>
    </source>
</evidence>
<evidence type="ECO:0000256" key="2">
    <source>
        <dbReference type="ARBA" id="ARBA00007090"/>
    </source>
</evidence>
<evidence type="ECO:0000259" key="14">
    <source>
        <dbReference type="Pfam" id="PF00912"/>
    </source>
</evidence>
<comment type="similarity">
    <text evidence="2">In the C-terminal section; belongs to the transpeptidase family.</text>
</comment>
<evidence type="ECO:0000256" key="12">
    <source>
        <dbReference type="SAM" id="Phobius"/>
    </source>
</evidence>
<accession>A0ABQ5VE71</accession>
<keyword evidence="9" id="KW-0511">Multifunctional enzyme</keyword>
<evidence type="ECO:0000256" key="6">
    <source>
        <dbReference type="ARBA" id="ARBA00022676"/>
    </source>
</evidence>
<keyword evidence="16" id="KW-1185">Reference proteome</keyword>
<evidence type="ECO:0000313" key="16">
    <source>
        <dbReference type="Proteomes" id="UP001161391"/>
    </source>
</evidence>
<evidence type="ECO:0000313" key="15">
    <source>
        <dbReference type="EMBL" id="GLQ24974.1"/>
    </source>
</evidence>
<feature type="domain" description="Penicillin-binding protein transpeptidase" evidence="13">
    <location>
        <begin position="325"/>
        <end position="587"/>
    </location>
</feature>
<comment type="pathway">
    <text evidence="1">Cell wall biogenesis; peptidoglycan biosynthesis.</text>
</comment>
<dbReference type="NCBIfam" id="TIGR02074">
    <property type="entry name" value="PBP_1a_fam"/>
    <property type="match status" value="1"/>
</dbReference>
<comment type="caution">
    <text evidence="15">The sequence shown here is derived from an EMBL/GenBank/DDBJ whole genome shotgun (WGS) entry which is preliminary data.</text>
</comment>
<keyword evidence="4" id="KW-0121">Carboxypeptidase</keyword>
<evidence type="ECO:0000256" key="10">
    <source>
        <dbReference type="ARBA" id="ARBA00044770"/>
    </source>
</evidence>
<feature type="transmembrane region" description="Helical" evidence="12">
    <location>
        <begin position="20"/>
        <end position="41"/>
    </location>
</feature>
<name>A0ABQ5VE71_9PROT</name>
<dbReference type="Proteomes" id="UP001161391">
    <property type="component" value="Unassembled WGS sequence"/>
</dbReference>
<keyword evidence="8" id="KW-0378">Hydrolase</keyword>
<keyword evidence="5" id="KW-0645">Protease</keyword>
<evidence type="ECO:0000256" key="1">
    <source>
        <dbReference type="ARBA" id="ARBA00004752"/>
    </source>
</evidence>